<keyword evidence="3" id="KW-0805">Transcription regulation</keyword>
<dbReference type="Gene3D" id="1.10.8.60">
    <property type="match status" value="1"/>
</dbReference>
<dbReference type="SMART" id="SM00382">
    <property type="entry name" value="AAA"/>
    <property type="match status" value="1"/>
</dbReference>
<dbReference type="FunFam" id="3.40.50.300:FF:000006">
    <property type="entry name" value="DNA-binding transcriptional regulator NtrC"/>
    <property type="match status" value="1"/>
</dbReference>
<keyword evidence="4" id="KW-0804">Transcription</keyword>
<evidence type="ECO:0000313" key="8">
    <source>
        <dbReference type="Proteomes" id="UP000000483"/>
    </source>
</evidence>
<keyword evidence="2" id="KW-0067">ATP-binding</keyword>
<dbReference type="SUPFAM" id="SSF46689">
    <property type="entry name" value="Homeodomain-like"/>
    <property type="match status" value="1"/>
</dbReference>
<dbReference type="STRING" id="880072.Desac_0632"/>
<dbReference type="KEGG" id="dao:Desac_0632"/>
<dbReference type="OrthoDB" id="9761019at2"/>
<evidence type="ECO:0000256" key="5">
    <source>
        <dbReference type="SAM" id="MobiDB-lite"/>
    </source>
</evidence>
<dbReference type="InterPro" id="IPR058031">
    <property type="entry name" value="AAA_lid_NorR"/>
</dbReference>
<dbReference type="InterPro" id="IPR009057">
    <property type="entry name" value="Homeodomain-like_sf"/>
</dbReference>
<evidence type="ECO:0000259" key="6">
    <source>
        <dbReference type="PROSITE" id="PS50045"/>
    </source>
</evidence>
<gene>
    <name evidence="7" type="ordered locus">Desac_0632</name>
</gene>
<dbReference type="InterPro" id="IPR025944">
    <property type="entry name" value="Sigma_54_int_dom_CS"/>
</dbReference>
<reference evidence="8" key="2">
    <citation type="submission" date="2011-03" db="EMBL/GenBank/DDBJ databases">
        <title>The complete genome of Desulfobacca acetoxidans DSM 11109.</title>
        <authorList>
            <consortium name="US DOE Joint Genome Institute (JGI-PGF)"/>
            <person name="Lucas S."/>
            <person name="Copeland A."/>
            <person name="Lapidus A."/>
            <person name="Bruce D."/>
            <person name="Goodwin L."/>
            <person name="Pitluck S."/>
            <person name="Peters L."/>
            <person name="Kyrpides N."/>
            <person name="Mavromatis K."/>
            <person name="Ivanova N."/>
            <person name="Ovchinnikova G."/>
            <person name="Teshima H."/>
            <person name="Detter J.C."/>
            <person name="Han C."/>
            <person name="Land M."/>
            <person name="Hauser L."/>
            <person name="Markowitz V."/>
            <person name="Cheng J.-F."/>
            <person name="Hugenholtz P."/>
            <person name="Woyke T."/>
            <person name="Wu D."/>
            <person name="Spring S."/>
            <person name="Schueler E."/>
            <person name="Brambilla E."/>
            <person name="Klenk H.-P."/>
            <person name="Eisen J.A."/>
        </authorList>
    </citation>
    <scope>NUCLEOTIDE SEQUENCE [LARGE SCALE GENOMIC DNA]</scope>
    <source>
        <strain evidence="8">ATCC 700848 / DSM 11109 / ASRB2</strain>
    </source>
</reference>
<dbReference type="InterPro" id="IPR027417">
    <property type="entry name" value="P-loop_NTPase"/>
</dbReference>
<dbReference type="InterPro" id="IPR002078">
    <property type="entry name" value="Sigma_54_int"/>
</dbReference>
<dbReference type="PROSITE" id="PS00688">
    <property type="entry name" value="SIGMA54_INTERACT_3"/>
    <property type="match status" value="1"/>
</dbReference>
<reference evidence="7 8" key="1">
    <citation type="journal article" date="2011" name="Stand. Genomic Sci.">
        <title>Complete genome sequence of the acetate-degrading sulfate reducer Desulfobacca acetoxidans type strain (ASRB2).</title>
        <authorList>
            <person name="Goker M."/>
            <person name="Teshima H."/>
            <person name="Lapidus A."/>
            <person name="Nolan M."/>
            <person name="Lucas S."/>
            <person name="Hammon N."/>
            <person name="Deshpande S."/>
            <person name="Cheng J.F."/>
            <person name="Tapia R."/>
            <person name="Han C."/>
            <person name="Goodwin L."/>
            <person name="Pitluck S."/>
            <person name="Huntemann M."/>
            <person name="Liolios K."/>
            <person name="Ivanova N."/>
            <person name="Pagani I."/>
            <person name="Mavromatis K."/>
            <person name="Ovchinikova G."/>
            <person name="Pati A."/>
            <person name="Chen A."/>
            <person name="Palaniappan K."/>
            <person name="Land M."/>
            <person name="Hauser L."/>
            <person name="Brambilla E.M."/>
            <person name="Rohde M."/>
            <person name="Spring S."/>
            <person name="Detter J.C."/>
            <person name="Woyke T."/>
            <person name="Bristow J."/>
            <person name="Eisen J.A."/>
            <person name="Markowitz V."/>
            <person name="Hugenholtz P."/>
            <person name="Kyrpides N.C."/>
            <person name="Klenk H.P."/>
        </authorList>
    </citation>
    <scope>NUCLEOTIDE SEQUENCE [LARGE SCALE GENOMIC DNA]</scope>
    <source>
        <strain evidence="8">ATCC 700848 / DSM 11109 / ASRB2</strain>
    </source>
</reference>
<sequence>MKKIRTDRRGQPLEASGGNEGGRRSSLANVVGGATSRYAPWLALKRPILTKDSRFQKILSLIPLYARTDLPILITGEPGTGKELVAEALWTHSPQGESQFIKLNCAALVETVANSELFGHVRGAFTDAHRSKKGKFELAHQGTLFLDEIGDLPLSVQPRLLRAVELGEIEPIGSEVPIAVEVRLIAATNQDLRSLMSQGLFRRDLYDRLSTLLLHLPPLRERPADILFLANYFATQTAQDYGLGPVYLANTVEKKLLAHPWPGNVRELKNVVTRAVLLREDIAVTEVELDSEYEAAGWREPTSGAGVATLPTRPPRTELVELLRLEQGNISAISRKLGVCTKTIYRWLKHYKIELEQFRQVSGL</sequence>
<evidence type="ECO:0000256" key="2">
    <source>
        <dbReference type="ARBA" id="ARBA00022840"/>
    </source>
</evidence>
<feature type="domain" description="Sigma-54 factor interaction" evidence="6">
    <location>
        <begin position="48"/>
        <end position="277"/>
    </location>
</feature>
<keyword evidence="1" id="KW-0547">Nucleotide-binding</keyword>
<dbReference type="HOGENOM" id="CLU_000445_0_7_7"/>
<protein>
    <submittedName>
        <fullName evidence="7">Sigma 54 interacting domain protein</fullName>
    </submittedName>
</protein>
<dbReference type="GO" id="GO:0006355">
    <property type="term" value="P:regulation of DNA-templated transcription"/>
    <property type="evidence" value="ECO:0007669"/>
    <property type="project" value="InterPro"/>
</dbReference>
<dbReference type="GO" id="GO:0005524">
    <property type="term" value="F:ATP binding"/>
    <property type="evidence" value="ECO:0007669"/>
    <property type="project" value="UniProtKB-KW"/>
</dbReference>
<dbReference type="RefSeq" id="WP_013705628.1">
    <property type="nucleotide sequence ID" value="NC_015388.1"/>
</dbReference>
<proteinExistence type="predicted"/>
<dbReference type="Pfam" id="PF25601">
    <property type="entry name" value="AAA_lid_14"/>
    <property type="match status" value="1"/>
</dbReference>
<dbReference type="eggNOG" id="COG3829">
    <property type="taxonomic scope" value="Bacteria"/>
</dbReference>
<dbReference type="InterPro" id="IPR003593">
    <property type="entry name" value="AAA+_ATPase"/>
</dbReference>
<dbReference type="PROSITE" id="PS50045">
    <property type="entry name" value="SIGMA54_INTERACT_4"/>
    <property type="match status" value="1"/>
</dbReference>
<dbReference type="EMBL" id="CP002629">
    <property type="protein sequence ID" value="AEB08515.1"/>
    <property type="molecule type" value="Genomic_DNA"/>
</dbReference>
<keyword evidence="8" id="KW-1185">Reference proteome</keyword>
<evidence type="ECO:0000313" key="7">
    <source>
        <dbReference type="EMBL" id="AEB08515.1"/>
    </source>
</evidence>
<dbReference type="CDD" id="cd00009">
    <property type="entry name" value="AAA"/>
    <property type="match status" value="1"/>
</dbReference>
<accession>F2NGA2</accession>
<name>F2NGA2_DESAR</name>
<dbReference type="Proteomes" id="UP000000483">
    <property type="component" value="Chromosome"/>
</dbReference>
<dbReference type="Gene3D" id="3.40.50.300">
    <property type="entry name" value="P-loop containing nucleotide triphosphate hydrolases"/>
    <property type="match status" value="1"/>
</dbReference>
<organism evidence="7 8">
    <name type="scientific">Desulfobacca acetoxidans (strain ATCC 700848 / DSM 11109 / ASRB2)</name>
    <dbReference type="NCBI Taxonomy" id="880072"/>
    <lineage>
        <taxon>Bacteria</taxon>
        <taxon>Pseudomonadati</taxon>
        <taxon>Thermodesulfobacteriota</taxon>
        <taxon>Desulfobaccia</taxon>
        <taxon>Desulfobaccales</taxon>
        <taxon>Desulfobaccaceae</taxon>
        <taxon>Desulfobacca</taxon>
    </lineage>
</organism>
<dbReference type="SUPFAM" id="SSF52540">
    <property type="entry name" value="P-loop containing nucleoside triphosphate hydrolases"/>
    <property type="match status" value="1"/>
</dbReference>
<evidence type="ECO:0000256" key="3">
    <source>
        <dbReference type="ARBA" id="ARBA00023015"/>
    </source>
</evidence>
<dbReference type="Pfam" id="PF00158">
    <property type="entry name" value="Sigma54_activat"/>
    <property type="match status" value="1"/>
</dbReference>
<evidence type="ECO:0000256" key="1">
    <source>
        <dbReference type="ARBA" id="ARBA00022741"/>
    </source>
</evidence>
<dbReference type="PANTHER" id="PTHR32071:SF57">
    <property type="entry name" value="C4-DICARBOXYLATE TRANSPORT TRANSCRIPTIONAL REGULATORY PROTEIN DCTD"/>
    <property type="match status" value="1"/>
</dbReference>
<dbReference type="Pfam" id="PF13384">
    <property type="entry name" value="HTH_23"/>
    <property type="match status" value="1"/>
</dbReference>
<feature type="region of interest" description="Disordered" evidence="5">
    <location>
        <begin position="1"/>
        <end position="26"/>
    </location>
</feature>
<dbReference type="PANTHER" id="PTHR32071">
    <property type="entry name" value="TRANSCRIPTIONAL REGULATORY PROTEIN"/>
    <property type="match status" value="1"/>
</dbReference>
<dbReference type="AlphaFoldDB" id="F2NGA2"/>
<dbReference type="Gene3D" id="1.10.10.60">
    <property type="entry name" value="Homeodomain-like"/>
    <property type="match status" value="1"/>
</dbReference>
<evidence type="ECO:0000256" key="4">
    <source>
        <dbReference type="ARBA" id="ARBA00023163"/>
    </source>
</evidence>